<dbReference type="Proteomes" id="UP000244336">
    <property type="component" value="Chromosome 8"/>
</dbReference>
<keyword evidence="4" id="KW-0547">Nucleotide-binding</keyword>
<evidence type="ECO:0000256" key="5">
    <source>
        <dbReference type="ARBA" id="ARBA00022821"/>
    </source>
</evidence>
<feature type="domain" description="Disease resistance R13L4/SHOC-2-like LRR" evidence="10">
    <location>
        <begin position="544"/>
        <end position="920"/>
    </location>
</feature>
<dbReference type="Pfam" id="PF23559">
    <property type="entry name" value="WHD_DRP"/>
    <property type="match status" value="2"/>
</dbReference>
<dbReference type="GO" id="GO:0043531">
    <property type="term" value="F:ADP binding"/>
    <property type="evidence" value="ECO:0007669"/>
    <property type="project" value="InterPro"/>
</dbReference>
<gene>
    <name evidence="11" type="ORF">GQ55_8G079300</name>
</gene>
<name>A0A2T7CLY8_9POAL</name>
<dbReference type="Pfam" id="PF23598">
    <property type="entry name" value="LRR_14"/>
    <property type="match status" value="2"/>
</dbReference>
<keyword evidence="6" id="KW-0175">Coiled coil</keyword>
<sequence length="1496" mass="167993">MAEVMASAATGVMGSVIGKLTAMLGEKYQLARGAEDGICFLKEELSTMDAVLQNLAEKDDDQIDPLAKDWRSKVRELSYDIEDCIDRFRLNHSHGGSKANFVRKAVRKVKILLQDRGLAEEIQKLKSLVIEQSERAKRYDIHKYQAASPQPVLLDLRAPALFAEARDLVGIDGPRKEIIELLTCEEMQHKVVSIYGTAGQGKTTLAMEVYRKITEAFDCRAFVSVSQTPDIKKLLRDILSQISNNQFDEQTERWEMEQLIRNMRDYLIDKRYLILIDDIWSVAAWELIESALPRNDNGSIVITTTRSKTVAKSCCAGIGAHMYEAQPLGDDDSQRLFFKRLFCSREDCPQDLREVSSDILKKCGGLPLAIISIAGLLANKRANGGSLVDKDSHIDKMKRILLLSYFDLPRHLKSCLLYLSVFPEDNLIDCRELILLWVAEALIPGQDRESMEQLGRSYLNDLINRSLVQPAKVGADGSTVKTCRVHDVILEFIVSKAVEDNFVTIWNRNGFSQNYTCNKIRRLSIQEGISGPVEEMVKTIKHAHIRSINMFCYNNSGLVKHASKFLSNQVLRVLNIRGRPVVGECYLGQVKRISQMKYFGIKIIRPGGCELPEDLEKLQHLETLDISNTNIRKLSASIIQLQRLVRLNVVPLVQLPDGIGNLQALEELSMFSLGLQSVKFIQGLSDLTNLKVLEIVWTDVEDHEKEKACISSLTKLFTRLRQLLVWGWPDATLSFMSLCVGTPPPLQRLVLGGDLSAVPHQISSLLNLTHLRIELLGEVSKEGINILASLPILVSLSVILWPGNEGESSSLPILGIFHPRHAIKSQGFQRLVKFTFHCWCEAALEFEPGAMPKLQRLKLVLPARCQFKYGDGGRVLGLQNLAGLKYVGLYIDCKAATSDEVDSLEDDIRGVAGVHHNRPIVQQTKGQTVEVWVNTLKSISSAVDKDSHIDKMKRILLLSYFDLPRHLKSCLLYLSVFPEDNLIDCRELILLWVAEALIPGQDRESMEQLGRSYLNDLINRSLVQPAKVGADGSTVKTCRVHDVILEFIVSKAVEDNFVTIWNRNGFSQNYTCNKIRRLSIQEGISGPVEEMVKTIKHAHIRSINMFCYNNSGLVKHASKFLSNQVLRVLNIRGPRFDGECYLGQVKRISQMKYFGIINIWSSRGACELPEDLEKLQHLETLDISNTYISKLPASIIQLQRLVRLNVSYWKQLPDGIGNLQALEELSTIDLSFQSVKFIQGLSDLTNLKVLAIVVWTYAPEGHEKEKACISSLTKLFTRLRQLRVDRWPYATLSFMSLCVGTPPPLQRLVLGDLSAVPHQISSLLNLTHLRIRLCWGEVSKEGINILASLPILVSLTVFLVPGNEGESSSLPILGIFHPRHAIKSQGFQSLVKFTFRCFCDAALEFEPGAMPKLQRLELRLPARCQFKYGDGGLVLGLQNLAGLKYVGLYIECKGATSDEVDSLKDDIRGVAGVHHNRPIVQVERMGQYSMAPRVQP</sequence>
<dbReference type="CDD" id="cd14798">
    <property type="entry name" value="RX-CC_like"/>
    <property type="match status" value="1"/>
</dbReference>
<dbReference type="GO" id="GO:0042742">
    <property type="term" value="P:defense response to bacterium"/>
    <property type="evidence" value="ECO:0007669"/>
    <property type="project" value="UniProtKB-ARBA"/>
</dbReference>
<dbReference type="GO" id="GO:0002758">
    <property type="term" value="P:innate immune response-activating signaling pathway"/>
    <property type="evidence" value="ECO:0007669"/>
    <property type="project" value="UniProtKB-ARBA"/>
</dbReference>
<keyword evidence="12" id="KW-1185">Reference proteome</keyword>
<dbReference type="Gene3D" id="1.10.10.10">
    <property type="entry name" value="Winged helix-like DNA-binding domain superfamily/Winged helix DNA-binding domain"/>
    <property type="match status" value="2"/>
</dbReference>
<dbReference type="PRINTS" id="PR00364">
    <property type="entry name" value="DISEASERSIST"/>
</dbReference>
<feature type="domain" description="Disease resistance R13L4/SHOC-2-like LRR" evidence="10">
    <location>
        <begin position="1099"/>
        <end position="1479"/>
    </location>
</feature>
<dbReference type="InterPro" id="IPR027417">
    <property type="entry name" value="P-loop_NTPase"/>
</dbReference>
<dbReference type="EMBL" id="CM009756">
    <property type="protein sequence ID" value="PUZ44341.1"/>
    <property type="molecule type" value="Genomic_DNA"/>
</dbReference>
<accession>A0A2T7CLY8</accession>
<dbReference type="PANTHER" id="PTHR23155">
    <property type="entry name" value="DISEASE RESISTANCE PROTEIN RP"/>
    <property type="match status" value="1"/>
</dbReference>
<dbReference type="Pfam" id="PF00931">
    <property type="entry name" value="NB-ARC"/>
    <property type="match status" value="1"/>
</dbReference>
<proteinExistence type="inferred from homology"/>
<dbReference type="Pfam" id="PF18052">
    <property type="entry name" value="Rx_N"/>
    <property type="match status" value="1"/>
</dbReference>
<dbReference type="SUPFAM" id="SSF52540">
    <property type="entry name" value="P-loop containing nucleoside triphosphate hydrolases"/>
    <property type="match status" value="1"/>
</dbReference>
<dbReference type="InterPro" id="IPR058922">
    <property type="entry name" value="WHD_DRP"/>
</dbReference>
<evidence type="ECO:0000313" key="12">
    <source>
        <dbReference type="Proteomes" id="UP000244336"/>
    </source>
</evidence>
<evidence type="ECO:0000256" key="3">
    <source>
        <dbReference type="ARBA" id="ARBA00022737"/>
    </source>
</evidence>
<dbReference type="FunFam" id="1.10.10.10:FF:000322">
    <property type="entry name" value="Probable disease resistance protein At1g63360"/>
    <property type="match status" value="2"/>
</dbReference>
<evidence type="ECO:0000256" key="6">
    <source>
        <dbReference type="ARBA" id="ARBA00023054"/>
    </source>
</evidence>
<dbReference type="InterPro" id="IPR055414">
    <property type="entry name" value="LRR_R13L4/SHOC2-like"/>
</dbReference>
<dbReference type="Gene3D" id="1.10.8.430">
    <property type="entry name" value="Helical domain of apoptotic protease-activating factors"/>
    <property type="match status" value="1"/>
</dbReference>
<feature type="domain" description="Disease resistance protein winged helix" evidence="9">
    <location>
        <begin position="976"/>
        <end position="1048"/>
    </location>
</feature>
<dbReference type="Gene3D" id="1.20.5.4130">
    <property type="match status" value="1"/>
</dbReference>
<keyword evidence="2" id="KW-0433">Leucine-rich repeat</keyword>
<protein>
    <recommendedName>
        <fullName evidence="13">AAA+ ATPase domain-containing protein</fullName>
    </recommendedName>
</protein>
<dbReference type="Gene3D" id="3.40.50.300">
    <property type="entry name" value="P-loop containing nucleotide triphosphate hydrolases"/>
    <property type="match status" value="1"/>
</dbReference>
<dbReference type="FunFam" id="3.40.50.300:FF:001091">
    <property type="entry name" value="Probable disease resistance protein At1g61300"/>
    <property type="match status" value="1"/>
</dbReference>
<dbReference type="InterPro" id="IPR002182">
    <property type="entry name" value="NB-ARC"/>
</dbReference>
<dbReference type="SMART" id="SM00369">
    <property type="entry name" value="LRR_TYP"/>
    <property type="match status" value="2"/>
</dbReference>
<evidence type="ECO:0000256" key="1">
    <source>
        <dbReference type="ARBA" id="ARBA00008894"/>
    </source>
</evidence>
<evidence type="ECO:0000259" key="8">
    <source>
        <dbReference type="Pfam" id="PF18052"/>
    </source>
</evidence>
<dbReference type="InterPro" id="IPR036388">
    <property type="entry name" value="WH-like_DNA-bd_sf"/>
</dbReference>
<dbReference type="OrthoDB" id="650266at2759"/>
<feature type="domain" description="NB-ARC" evidence="7">
    <location>
        <begin position="177"/>
        <end position="341"/>
    </location>
</feature>
<evidence type="ECO:0000259" key="10">
    <source>
        <dbReference type="Pfam" id="PF23598"/>
    </source>
</evidence>
<organism evidence="11 12">
    <name type="scientific">Panicum hallii var. hallii</name>
    <dbReference type="NCBI Taxonomy" id="1504633"/>
    <lineage>
        <taxon>Eukaryota</taxon>
        <taxon>Viridiplantae</taxon>
        <taxon>Streptophyta</taxon>
        <taxon>Embryophyta</taxon>
        <taxon>Tracheophyta</taxon>
        <taxon>Spermatophyta</taxon>
        <taxon>Magnoliopsida</taxon>
        <taxon>Liliopsida</taxon>
        <taxon>Poales</taxon>
        <taxon>Poaceae</taxon>
        <taxon>PACMAD clade</taxon>
        <taxon>Panicoideae</taxon>
        <taxon>Panicodae</taxon>
        <taxon>Paniceae</taxon>
        <taxon>Panicinae</taxon>
        <taxon>Panicum</taxon>
        <taxon>Panicum sect. Panicum</taxon>
    </lineage>
</organism>
<feature type="domain" description="Disease resistance protein winged helix" evidence="9">
    <location>
        <begin position="421"/>
        <end position="493"/>
    </location>
</feature>
<keyword evidence="5" id="KW-0611">Plant defense</keyword>
<evidence type="ECO:0000313" key="11">
    <source>
        <dbReference type="EMBL" id="PUZ44341.1"/>
    </source>
</evidence>
<dbReference type="InterPro" id="IPR003591">
    <property type="entry name" value="Leu-rich_rpt_typical-subtyp"/>
</dbReference>
<evidence type="ECO:0000259" key="9">
    <source>
        <dbReference type="Pfam" id="PF23559"/>
    </source>
</evidence>
<evidence type="ECO:0000259" key="7">
    <source>
        <dbReference type="Pfam" id="PF00931"/>
    </source>
</evidence>
<dbReference type="InterPro" id="IPR044974">
    <property type="entry name" value="Disease_R_plants"/>
</dbReference>
<dbReference type="InterPro" id="IPR038005">
    <property type="entry name" value="RX-like_CC"/>
</dbReference>
<dbReference type="Gramene" id="PUZ44341">
    <property type="protein sequence ID" value="PUZ44341"/>
    <property type="gene ID" value="GQ55_8G079300"/>
</dbReference>
<dbReference type="InterPro" id="IPR042197">
    <property type="entry name" value="Apaf_helical"/>
</dbReference>
<feature type="domain" description="Disease resistance N-terminal" evidence="8">
    <location>
        <begin position="12"/>
        <end position="102"/>
    </location>
</feature>
<dbReference type="InterPro" id="IPR032675">
    <property type="entry name" value="LRR_dom_sf"/>
</dbReference>
<dbReference type="InterPro" id="IPR041118">
    <property type="entry name" value="Rx_N"/>
</dbReference>
<dbReference type="Gene3D" id="3.80.10.10">
    <property type="entry name" value="Ribonuclease Inhibitor"/>
    <property type="match status" value="2"/>
</dbReference>
<reference evidence="11 12" key="1">
    <citation type="submission" date="2018-04" db="EMBL/GenBank/DDBJ databases">
        <title>WGS assembly of Panicum hallii var. hallii HAL2.</title>
        <authorList>
            <person name="Lovell J."/>
            <person name="Jenkins J."/>
            <person name="Lowry D."/>
            <person name="Mamidi S."/>
            <person name="Sreedasyam A."/>
            <person name="Weng X."/>
            <person name="Barry K."/>
            <person name="Bonette J."/>
            <person name="Campitelli B."/>
            <person name="Daum C."/>
            <person name="Gordon S."/>
            <person name="Gould B."/>
            <person name="Lipzen A."/>
            <person name="MacQueen A."/>
            <person name="Palacio-Mejia J."/>
            <person name="Plott C."/>
            <person name="Shakirov E."/>
            <person name="Shu S."/>
            <person name="Yoshinaga Y."/>
            <person name="Zane M."/>
            <person name="Rokhsar D."/>
            <person name="Grimwood J."/>
            <person name="Schmutz J."/>
            <person name="Juenger T."/>
        </authorList>
    </citation>
    <scope>NUCLEOTIDE SEQUENCE [LARGE SCALE GENOMIC DNA]</scope>
    <source>
        <strain evidence="12">cv. HAL2</strain>
    </source>
</reference>
<dbReference type="PANTHER" id="PTHR23155:SF1137">
    <property type="entry name" value="OS08G0387700 PROTEIN"/>
    <property type="match status" value="1"/>
</dbReference>
<dbReference type="GO" id="GO:0009626">
    <property type="term" value="P:plant-type hypersensitive response"/>
    <property type="evidence" value="ECO:0007669"/>
    <property type="project" value="UniProtKB-ARBA"/>
</dbReference>
<keyword evidence="3" id="KW-0677">Repeat</keyword>
<evidence type="ECO:0000256" key="4">
    <source>
        <dbReference type="ARBA" id="ARBA00022741"/>
    </source>
</evidence>
<evidence type="ECO:0008006" key="13">
    <source>
        <dbReference type="Google" id="ProtNLM"/>
    </source>
</evidence>
<evidence type="ECO:0000256" key="2">
    <source>
        <dbReference type="ARBA" id="ARBA00022614"/>
    </source>
</evidence>
<comment type="similarity">
    <text evidence="1">Belongs to the disease resistance NB-LRR family.</text>
</comment>
<dbReference type="SUPFAM" id="SSF52058">
    <property type="entry name" value="L domain-like"/>
    <property type="match status" value="2"/>
</dbReference>